<keyword evidence="4" id="KW-1185">Reference proteome</keyword>
<keyword evidence="1" id="KW-0560">Oxidoreductase</keyword>
<dbReference type="GO" id="GO:0016491">
    <property type="term" value="F:oxidoreductase activity"/>
    <property type="evidence" value="ECO:0007669"/>
    <property type="project" value="UniProtKB-KW"/>
</dbReference>
<dbReference type="Proteomes" id="UP000316270">
    <property type="component" value="Chromosome 1"/>
</dbReference>
<evidence type="ECO:0000313" key="4">
    <source>
        <dbReference type="Proteomes" id="UP000316270"/>
    </source>
</evidence>
<dbReference type="EMBL" id="CP042185">
    <property type="protein sequence ID" value="QDS68206.1"/>
    <property type="molecule type" value="Genomic_DNA"/>
</dbReference>
<dbReference type="PROSITE" id="PS50063">
    <property type="entry name" value="BH4_2"/>
    <property type="match status" value="1"/>
</dbReference>
<accession>A0A517KXU7</accession>
<protein>
    <recommendedName>
        <fullName evidence="2">Apoptosis regulator Bcl-2 family BH4 domain-containing protein</fullName>
    </recommendedName>
</protein>
<dbReference type="PANTHER" id="PTHR35870:SF6">
    <property type="entry name" value="MGS207 PROTEIN"/>
    <property type="match status" value="1"/>
</dbReference>
<dbReference type="InterPro" id="IPR003093">
    <property type="entry name" value="Bcl2_BH4"/>
</dbReference>
<feature type="domain" description="Apoptosis regulator Bcl-2 family BH4" evidence="2">
    <location>
        <begin position="123"/>
        <end position="142"/>
    </location>
</feature>
<sequence>MFSFLHRSNPLHYLTNTLTSFQPRAITLPAVSEHDIETLPDKRSRTLKHLLKANHYNHSIIYHDLRFHNHAPHILGSAYLLGATGEHLNRVYERESRVLEGWRDSPGEVGGGDWRGFLGRREYQRAFVDFFEDQLVQHGYDWRDLLKAFLFEGDKPLINNMICGLAHPLIHLGYGYELSCRTVAIEALALACCFHNFMSKYLDDPSYIKPANPDLVSDSLLDLLSKIAEDKRFDLFTHPNSDNIEPLFEKAEDAVLEYWNAWQLTSPQKQFEDSQRAAVALLVGTHGTDNKYDFFAVHLLTSSHAVRILLPLVPAQFQLPLVRQWWLFTIAVYIAQLRPVVDVKRIENFDVKGRRWEWVAKTALTGKHAFDAHYVKALRAMKEAAGTWEDSGEYFLKAAVKFADEFDGWGGFGQDSEAAMEAMRSST</sequence>
<dbReference type="Pfam" id="PF14027">
    <property type="entry name" value="Questin_oxidase"/>
    <property type="match status" value="1"/>
</dbReference>
<name>A0A517KXU7_9PEZI</name>
<evidence type="ECO:0000313" key="3">
    <source>
        <dbReference type="EMBL" id="QDS68206.1"/>
    </source>
</evidence>
<evidence type="ECO:0000259" key="2">
    <source>
        <dbReference type="PROSITE" id="PS50063"/>
    </source>
</evidence>
<dbReference type="OrthoDB" id="10265971at2759"/>
<evidence type="ECO:0000256" key="1">
    <source>
        <dbReference type="ARBA" id="ARBA00023002"/>
    </source>
</evidence>
<gene>
    <name evidence="3" type="ORF">FKW77_010562</name>
</gene>
<organism evidence="3 4">
    <name type="scientific">Venturia effusa</name>
    <dbReference type="NCBI Taxonomy" id="50376"/>
    <lineage>
        <taxon>Eukaryota</taxon>
        <taxon>Fungi</taxon>
        <taxon>Dikarya</taxon>
        <taxon>Ascomycota</taxon>
        <taxon>Pezizomycotina</taxon>
        <taxon>Dothideomycetes</taxon>
        <taxon>Pleosporomycetidae</taxon>
        <taxon>Venturiales</taxon>
        <taxon>Venturiaceae</taxon>
        <taxon>Venturia</taxon>
    </lineage>
</organism>
<dbReference type="PANTHER" id="PTHR35870">
    <property type="entry name" value="PROTEIN, PUTATIVE (AFU_ORTHOLOGUE AFUA_5G03330)-RELATED"/>
    <property type="match status" value="1"/>
</dbReference>
<dbReference type="AlphaFoldDB" id="A0A517KXU7"/>
<dbReference type="STRING" id="50376.A0A517KXU7"/>
<reference evidence="3 4" key="1">
    <citation type="submission" date="2019-07" db="EMBL/GenBank/DDBJ databases">
        <title>Finished genome of Venturia effusa.</title>
        <authorList>
            <person name="Young C.A."/>
            <person name="Cox M.P."/>
            <person name="Ganley A.R.D."/>
            <person name="David W.J."/>
        </authorList>
    </citation>
    <scope>NUCLEOTIDE SEQUENCE [LARGE SCALE GENOMIC DNA]</scope>
    <source>
        <strain evidence="4">albino</strain>
    </source>
</reference>
<proteinExistence type="predicted"/>
<dbReference type="GO" id="GO:0042981">
    <property type="term" value="P:regulation of apoptotic process"/>
    <property type="evidence" value="ECO:0007669"/>
    <property type="project" value="InterPro"/>
</dbReference>
<dbReference type="InterPro" id="IPR025337">
    <property type="entry name" value="Questin_oxidase-like"/>
</dbReference>